<evidence type="ECO:0000313" key="1">
    <source>
        <dbReference type="EMBL" id="GAE25356.1"/>
    </source>
</evidence>
<evidence type="ECO:0000313" key="2">
    <source>
        <dbReference type="Proteomes" id="UP000018890"/>
    </source>
</evidence>
<sequence>MLGFASKIMKYKKSIVIVFMLLTVFSAIAQFFVSVNYNMSEYMPENTPSTKAIEMMEKEFDTPLSNAQVMIRNVSVQEALSYKDMLEEIDGVTDVVWLDQVLDLKTPLEMAEAS</sequence>
<organism evidence="1 2">
    <name type="scientific">Halalkalibacter wakoensis JCM 9140</name>
    <dbReference type="NCBI Taxonomy" id="1236970"/>
    <lineage>
        <taxon>Bacteria</taxon>
        <taxon>Bacillati</taxon>
        <taxon>Bacillota</taxon>
        <taxon>Bacilli</taxon>
        <taxon>Bacillales</taxon>
        <taxon>Bacillaceae</taxon>
        <taxon>Halalkalibacter</taxon>
    </lineage>
</organism>
<gene>
    <name evidence="1" type="ORF">JCM9140_1346</name>
</gene>
<reference evidence="1" key="1">
    <citation type="journal article" date="2014" name="Genome Announc.">
        <title>Draft Genome Sequences of Three Alkaliphilic Bacillus Strains, Bacillus wakoensis JCM 9140T, Bacillus akibai JCM 9157T, and Bacillus hemicellulosilyticus JCM 9152T.</title>
        <authorList>
            <person name="Yuki M."/>
            <person name="Oshima K."/>
            <person name="Suda W."/>
            <person name="Oshida Y."/>
            <person name="Kitamura K."/>
            <person name="Iida T."/>
            <person name="Hattori M."/>
            <person name="Ohkuma M."/>
        </authorList>
    </citation>
    <scope>NUCLEOTIDE SEQUENCE [LARGE SCALE GENOMIC DNA]</scope>
    <source>
        <strain evidence="1">JCM 9140</strain>
    </source>
</reference>
<dbReference type="Proteomes" id="UP000018890">
    <property type="component" value="Unassembled WGS sequence"/>
</dbReference>
<name>W4PZT7_9BACI</name>
<accession>W4PZT7</accession>
<keyword evidence="2" id="KW-1185">Reference proteome</keyword>
<comment type="caution">
    <text evidence="1">The sequence shown here is derived from an EMBL/GenBank/DDBJ whole genome shotgun (WGS) entry which is preliminary data.</text>
</comment>
<protein>
    <submittedName>
        <fullName evidence="1">Uncharacterized protein</fullName>
    </submittedName>
</protein>
<dbReference type="AlphaFoldDB" id="W4PZT7"/>
<dbReference type="EMBL" id="BAUT01000009">
    <property type="protein sequence ID" value="GAE25356.1"/>
    <property type="molecule type" value="Genomic_DNA"/>
</dbReference>
<proteinExistence type="predicted"/>
<dbReference type="STRING" id="1236970.JCM9140_1346"/>